<dbReference type="InterPro" id="IPR041698">
    <property type="entry name" value="Methyltransf_25"/>
</dbReference>
<dbReference type="GO" id="GO:0032259">
    <property type="term" value="P:methylation"/>
    <property type="evidence" value="ECO:0007669"/>
    <property type="project" value="UniProtKB-KW"/>
</dbReference>
<evidence type="ECO:0000256" key="1">
    <source>
        <dbReference type="ARBA" id="ARBA00022603"/>
    </source>
</evidence>
<dbReference type="EMBL" id="MFQB01000047">
    <property type="protein sequence ID" value="OGH65448.1"/>
    <property type="molecule type" value="Genomic_DNA"/>
</dbReference>
<dbReference type="InterPro" id="IPR029063">
    <property type="entry name" value="SAM-dependent_MTases_sf"/>
</dbReference>
<protein>
    <recommendedName>
        <fullName evidence="4">Methyltransferase domain-containing protein</fullName>
    </recommendedName>
</protein>
<evidence type="ECO:0000313" key="5">
    <source>
        <dbReference type="EMBL" id="OGH65448.1"/>
    </source>
</evidence>
<dbReference type="PANTHER" id="PTHR42912:SF93">
    <property type="entry name" value="N6-ADENOSINE-METHYLTRANSFERASE TMT1A"/>
    <property type="match status" value="1"/>
</dbReference>
<comment type="caution">
    <text evidence="5">The sequence shown here is derived from an EMBL/GenBank/DDBJ whole genome shotgun (WGS) entry which is preliminary data.</text>
</comment>
<evidence type="ECO:0000256" key="2">
    <source>
        <dbReference type="ARBA" id="ARBA00022679"/>
    </source>
</evidence>
<accession>A0A1F6M1H8</accession>
<dbReference type="GO" id="GO:0008168">
    <property type="term" value="F:methyltransferase activity"/>
    <property type="evidence" value="ECO:0007669"/>
    <property type="project" value="UniProtKB-KW"/>
</dbReference>
<evidence type="ECO:0000259" key="4">
    <source>
        <dbReference type="Pfam" id="PF13649"/>
    </source>
</evidence>
<dbReference type="Proteomes" id="UP000176282">
    <property type="component" value="Unassembled WGS sequence"/>
</dbReference>
<dbReference type="AlphaFoldDB" id="A0A1F6M1H8"/>
<dbReference type="InterPro" id="IPR050508">
    <property type="entry name" value="Methyltransf_Superfamily"/>
</dbReference>
<dbReference type="PROSITE" id="PS01184">
    <property type="entry name" value="UBIE_2"/>
    <property type="match status" value="1"/>
</dbReference>
<dbReference type="Pfam" id="PF13649">
    <property type="entry name" value="Methyltransf_25"/>
    <property type="match status" value="1"/>
</dbReference>
<dbReference type="PANTHER" id="PTHR42912">
    <property type="entry name" value="METHYLTRANSFERASE"/>
    <property type="match status" value="1"/>
</dbReference>
<dbReference type="STRING" id="1798680.A3J66_02390"/>
<gene>
    <name evidence="5" type="ORF">A3J66_02390</name>
</gene>
<dbReference type="InterPro" id="IPR023576">
    <property type="entry name" value="UbiE/COQ5_MeTrFase_CS"/>
</dbReference>
<keyword evidence="2" id="KW-0808">Transferase</keyword>
<name>A0A1F6M1H8_9BACT</name>
<dbReference type="Gene3D" id="3.40.50.150">
    <property type="entry name" value="Vaccinia Virus protein VP39"/>
    <property type="match status" value="1"/>
</dbReference>
<evidence type="ECO:0000313" key="6">
    <source>
        <dbReference type="Proteomes" id="UP000176282"/>
    </source>
</evidence>
<keyword evidence="1" id="KW-0489">Methyltransferase</keyword>
<reference evidence="5 6" key="1">
    <citation type="journal article" date="2016" name="Nat. Commun.">
        <title>Thousands of microbial genomes shed light on interconnected biogeochemical processes in an aquifer system.</title>
        <authorList>
            <person name="Anantharaman K."/>
            <person name="Brown C.T."/>
            <person name="Hug L.A."/>
            <person name="Sharon I."/>
            <person name="Castelle C.J."/>
            <person name="Probst A.J."/>
            <person name="Thomas B.C."/>
            <person name="Singh A."/>
            <person name="Wilkins M.J."/>
            <person name="Karaoz U."/>
            <person name="Brodie E.L."/>
            <person name="Williams K.H."/>
            <person name="Hubbard S.S."/>
            <person name="Banfield J.F."/>
        </authorList>
    </citation>
    <scope>NUCLEOTIDE SEQUENCE [LARGE SCALE GENOMIC DNA]</scope>
</reference>
<keyword evidence="3" id="KW-0949">S-adenosyl-L-methionine</keyword>
<sequence>MDPQPQKYLPPLSWSALTSFYDFFCSLFGLGKKFKRKILDCTQLSDDMAVVDIGCGTGVFLEMLKRKYPRVSCIGVDPDAKALSIAQRRLKRAGLAVELNQAFAQSLPLGDHSVDLCVSTLAFHHMPNEVKRQAMKEIYRVLKPGGHVVIADFGKSEGTFLRKVLFFEKLEYLEGNLKGYIENYIKEVGFHSYEIVGRHFPGINIVRARK</sequence>
<feature type="domain" description="Methyltransferase" evidence="4">
    <location>
        <begin position="50"/>
        <end position="146"/>
    </location>
</feature>
<evidence type="ECO:0000256" key="3">
    <source>
        <dbReference type="ARBA" id="ARBA00022691"/>
    </source>
</evidence>
<proteinExistence type="predicted"/>
<dbReference type="SUPFAM" id="SSF53335">
    <property type="entry name" value="S-adenosyl-L-methionine-dependent methyltransferases"/>
    <property type="match status" value="1"/>
</dbReference>
<organism evidence="5 6">
    <name type="scientific">Candidatus Magasanikbacteria bacterium RIFCSPHIGHO2_02_FULL_47_14</name>
    <dbReference type="NCBI Taxonomy" id="1798680"/>
    <lineage>
        <taxon>Bacteria</taxon>
        <taxon>Candidatus Magasanikiibacteriota</taxon>
    </lineage>
</organism>
<dbReference type="CDD" id="cd02440">
    <property type="entry name" value="AdoMet_MTases"/>
    <property type="match status" value="1"/>
</dbReference>